<dbReference type="EMBL" id="CDPU01000001">
    <property type="protein sequence ID" value="CEO44876.1"/>
    <property type="molecule type" value="Genomic_DNA"/>
</dbReference>
<feature type="domain" description="Tautomerase cis-CaaD-like" evidence="1">
    <location>
        <begin position="1"/>
        <end position="143"/>
    </location>
</feature>
<organism evidence="2">
    <name type="scientific">Bionectria ochroleuca</name>
    <name type="common">Gliocladium roseum</name>
    <dbReference type="NCBI Taxonomy" id="29856"/>
    <lineage>
        <taxon>Eukaryota</taxon>
        <taxon>Fungi</taxon>
        <taxon>Dikarya</taxon>
        <taxon>Ascomycota</taxon>
        <taxon>Pezizomycotina</taxon>
        <taxon>Sordariomycetes</taxon>
        <taxon>Hypocreomycetidae</taxon>
        <taxon>Hypocreales</taxon>
        <taxon>Bionectriaceae</taxon>
        <taxon>Clonostachys</taxon>
    </lineage>
</organism>
<protein>
    <recommendedName>
        <fullName evidence="1">Tautomerase cis-CaaD-like domain-containing protein</fullName>
    </recommendedName>
</protein>
<evidence type="ECO:0000313" key="3">
    <source>
        <dbReference type="EMBL" id="KAF9746592.1"/>
    </source>
</evidence>
<evidence type="ECO:0000313" key="2">
    <source>
        <dbReference type="EMBL" id="CEO44876.1"/>
    </source>
</evidence>
<evidence type="ECO:0000259" key="1">
    <source>
        <dbReference type="Pfam" id="PF14832"/>
    </source>
</evidence>
<dbReference type="AlphaFoldDB" id="A0A0B7JQT8"/>
<dbReference type="Pfam" id="PF14832">
    <property type="entry name" value="Tautomerase_3"/>
    <property type="match status" value="1"/>
</dbReference>
<reference evidence="3" key="2">
    <citation type="submission" date="2020-10" db="EMBL/GenBank/DDBJ databases">
        <title>High-Quality Genome Resource of Clonostachys rosea strain S41 by Oxford Nanopore Long-Read Sequencing.</title>
        <authorList>
            <person name="Wang H."/>
        </authorList>
    </citation>
    <scope>NUCLEOTIDE SEQUENCE</scope>
    <source>
        <strain evidence="3">S41</strain>
    </source>
</reference>
<dbReference type="InterPro" id="IPR028116">
    <property type="entry name" value="Cis-CaaD-like"/>
</dbReference>
<dbReference type="SUPFAM" id="SSF55331">
    <property type="entry name" value="Tautomerase/MIF"/>
    <property type="match status" value="1"/>
</dbReference>
<dbReference type="EMBL" id="JADCTT010000011">
    <property type="protein sequence ID" value="KAF9746592.1"/>
    <property type="molecule type" value="Genomic_DNA"/>
</dbReference>
<dbReference type="Proteomes" id="UP000616885">
    <property type="component" value="Unassembled WGS sequence"/>
</dbReference>
<sequence>MPFYQIHHSCPLTQGQRQALAQSITDLHCAAFTTPSFFVHVKFLPQDAGDGTSFLAGKPTTLTSNRITGILRICPAREKADFDALSAKIEDAWYEVVNGGTESVEQRRARHEMNPKRLLMVTLTPMMCIREGGMVLPEAGQEMGWLKDQLPYIREMSQRGQGDFTDILQEIEERPDLQRLVA</sequence>
<dbReference type="InterPro" id="IPR014347">
    <property type="entry name" value="Tautomerase/MIF_sf"/>
</dbReference>
<gene>
    <name evidence="2" type="ORF">BN869_000000931_1</name>
    <name evidence="3" type="ORF">IM811_003497</name>
</gene>
<dbReference type="Gene3D" id="3.30.429.10">
    <property type="entry name" value="Macrophage Migration Inhibitory Factor"/>
    <property type="match status" value="1"/>
</dbReference>
<reference evidence="2" key="1">
    <citation type="submission" date="2015-01" db="EMBL/GenBank/DDBJ databases">
        <authorList>
            <person name="Durling Mikael"/>
        </authorList>
    </citation>
    <scope>NUCLEOTIDE SEQUENCE</scope>
</reference>
<accession>A0A0B7JQT8</accession>
<name>A0A0B7JQT8_BIOOC</name>
<proteinExistence type="predicted"/>